<protein>
    <submittedName>
        <fullName evidence="2">Uncharacterized protein</fullName>
    </submittedName>
</protein>
<keyword evidence="1" id="KW-0472">Membrane</keyword>
<gene>
    <name evidence="2" type="ORF">ISU10_05975</name>
</gene>
<keyword evidence="1" id="KW-1133">Transmembrane helix</keyword>
<feature type="transmembrane region" description="Helical" evidence="1">
    <location>
        <begin position="98"/>
        <end position="119"/>
    </location>
</feature>
<comment type="caution">
    <text evidence="2">The sequence shown here is derived from an EMBL/GenBank/DDBJ whole genome shotgun (WGS) entry which is preliminary data.</text>
</comment>
<evidence type="ECO:0000256" key="1">
    <source>
        <dbReference type="SAM" id="Phobius"/>
    </source>
</evidence>
<feature type="transmembrane region" description="Helical" evidence="1">
    <location>
        <begin position="12"/>
        <end position="33"/>
    </location>
</feature>
<feature type="transmembrane region" description="Helical" evidence="1">
    <location>
        <begin position="69"/>
        <end position="91"/>
    </location>
</feature>
<evidence type="ECO:0000313" key="3">
    <source>
        <dbReference type="Proteomes" id="UP000660668"/>
    </source>
</evidence>
<proteinExistence type="predicted"/>
<evidence type="ECO:0000313" key="2">
    <source>
        <dbReference type="EMBL" id="MBF4767310.1"/>
    </source>
</evidence>
<reference evidence="2" key="1">
    <citation type="submission" date="2020-11" db="EMBL/GenBank/DDBJ databases">
        <title>Nocardioides cynanchi sp. nov., isolated from soil of rhizosphere of Cynanchum wilfordii.</title>
        <authorList>
            <person name="Lee J.-S."/>
            <person name="Suh M.K."/>
            <person name="Kim J.-S."/>
        </authorList>
    </citation>
    <scope>NUCLEOTIDE SEQUENCE</scope>
    <source>
        <strain evidence="2">KCTC 19276</strain>
    </source>
</reference>
<dbReference type="Proteomes" id="UP000660668">
    <property type="component" value="Unassembled WGS sequence"/>
</dbReference>
<feature type="transmembrane region" description="Helical" evidence="1">
    <location>
        <begin position="125"/>
        <end position="146"/>
    </location>
</feature>
<dbReference type="EMBL" id="JADKPO010000006">
    <property type="protein sequence ID" value="MBF4767310.1"/>
    <property type="molecule type" value="Genomic_DNA"/>
</dbReference>
<keyword evidence="1" id="KW-0812">Transmembrane</keyword>
<dbReference type="RefSeq" id="WP_194695463.1">
    <property type="nucleotide sequence ID" value="NZ_JADKPO010000006.1"/>
</dbReference>
<name>A0A930YP25_9ACTN</name>
<accession>A0A930YP25</accession>
<organism evidence="2 3">
    <name type="scientific">Nocardioides agariphilus</name>
    <dbReference type="NCBI Taxonomy" id="433664"/>
    <lineage>
        <taxon>Bacteria</taxon>
        <taxon>Bacillati</taxon>
        <taxon>Actinomycetota</taxon>
        <taxon>Actinomycetes</taxon>
        <taxon>Propionibacteriales</taxon>
        <taxon>Nocardioidaceae</taxon>
        <taxon>Nocardioides</taxon>
    </lineage>
</organism>
<sequence length="168" mass="18093">MGRQWPDSVINAMRCLVALVVLMGVGTLLTIVLQDSLIESWAEGNPAAREILRDGGVEALKAGSLALPAFVPVAVVMYVVLVSLVAVLRVFFREGYEWARVSLAAVGLILGLVAGLIAFREGPPVVFVVLCVLTLLVDAVFVALLFHRDTTEFIRGSWVVHHEASDQG</sequence>
<dbReference type="AlphaFoldDB" id="A0A930YP25"/>
<keyword evidence="3" id="KW-1185">Reference proteome</keyword>